<evidence type="ECO:0000256" key="1">
    <source>
        <dbReference type="ARBA" id="ARBA00022737"/>
    </source>
</evidence>
<evidence type="ECO:0000259" key="2">
    <source>
        <dbReference type="Pfam" id="PF15607"/>
    </source>
</evidence>
<feature type="domain" description="Teneurin-like YD-shell" evidence="3">
    <location>
        <begin position="60"/>
        <end position="190"/>
    </location>
</feature>
<dbReference type="InterPro" id="IPR056823">
    <property type="entry name" value="TEN-like_YD-shell"/>
</dbReference>
<evidence type="ECO:0000313" key="5">
    <source>
        <dbReference type="Proteomes" id="UP000301475"/>
    </source>
</evidence>
<evidence type="ECO:0000259" key="3">
    <source>
        <dbReference type="Pfam" id="PF25023"/>
    </source>
</evidence>
<evidence type="ECO:0000313" key="4">
    <source>
        <dbReference type="EMBL" id="QCT07817.1"/>
    </source>
</evidence>
<gene>
    <name evidence="4" type="ORF">E5Z56_10830</name>
</gene>
<dbReference type="PANTHER" id="PTHR32305">
    <property type="match status" value="1"/>
</dbReference>
<accession>A0A4P8XXM4</accession>
<sequence length="348" mass="40674">MTMQWKNGRQLSQVKTFKDTITYKYNIKGLRTRKDNSDYTYYYYYDDNNNLIAMMQGGVVAYFYYDSNNSVTAMSLNDTMYYYIKNLQGDITKIVNESGNVLVEYTYDAWGKILNETSSGNGTYAHVKDFNPFRYRGYVYDTDTGLYYLQSRYYDPKTGRFINADDTAYVDTNSGTPLSTNMFAYCENNAVNGVDYNGYRAINISYKLLGLMMSNAGYLYRYACRQGKRGYLGKINILHKFYKLVKTGGKWDLKNKSAWKLKSKKDYYIFFKDKLTAEDVGNVHFGFVGSVLFSSVTLCTGAGIYQIISGTSDWKYWKSFFDDPRDTQCILIGHSYWSHYYRKHRFQW</sequence>
<protein>
    <submittedName>
        <fullName evidence="4">Uncharacterized protein</fullName>
    </submittedName>
</protein>
<dbReference type="InterPro" id="IPR006530">
    <property type="entry name" value="YD"/>
</dbReference>
<keyword evidence="5" id="KW-1185">Reference proteome</keyword>
<dbReference type="InterPro" id="IPR022385">
    <property type="entry name" value="Rhs_assc_core"/>
</dbReference>
<dbReference type="KEGG" id="ruj:E5Z56_10830"/>
<proteinExistence type="predicted"/>
<keyword evidence="1" id="KW-0677">Repeat</keyword>
<dbReference type="EMBL" id="CP039381">
    <property type="protein sequence ID" value="QCT07817.1"/>
    <property type="molecule type" value="Genomic_DNA"/>
</dbReference>
<dbReference type="NCBIfam" id="TIGR01643">
    <property type="entry name" value="YD_repeat_2x"/>
    <property type="match status" value="1"/>
</dbReference>
<dbReference type="InterPro" id="IPR028946">
    <property type="entry name" value="Ntox44"/>
</dbReference>
<name>A0A4P8XXM4_9FIRM</name>
<feature type="domain" description="Bacterial toxin 44" evidence="2">
    <location>
        <begin position="241"/>
        <end position="338"/>
    </location>
</feature>
<dbReference type="Proteomes" id="UP000301475">
    <property type="component" value="Chromosome"/>
</dbReference>
<reference evidence="4 5" key="1">
    <citation type="submission" date="2019-04" db="EMBL/GenBank/DDBJ databases">
        <authorList>
            <person name="Embree M."/>
            <person name="Gaffney J.R."/>
        </authorList>
    </citation>
    <scope>NUCLEOTIDE SEQUENCE [LARGE SCALE GENOMIC DNA]</scope>
    <source>
        <strain evidence="4 5">JE7A12</strain>
    </source>
</reference>
<dbReference type="Gene3D" id="2.180.10.10">
    <property type="entry name" value="RHS repeat-associated core"/>
    <property type="match status" value="1"/>
</dbReference>
<dbReference type="AlphaFoldDB" id="A0A4P8XXM4"/>
<dbReference type="Pfam" id="PF15607">
    <property type="entry name" value="Ntox44"/>
    <property type="match status" value="1"/>
</dbReference>
<dbReference type="InterPro" id="IPR050708">
    <property type="entry name" value="T6SS_VgrG/RHS"/>
</dbReference>
<dbReference type="Pfam" id="PF25023">
    <property type="entry name" value="TEN_YD-shell"/>
    <property type="match status" value="1"/>
</dbReference>
<dbReference type="NCBIfam" id="TIGR03696">
    <property type="entry name" value="Rhs_assc_core"/>
    <property type="match status" value="1"/>
</dbReference>
<organism evidence="4 5">
    <name type="scientific">Ruminococcus bovis</name>
    <dbReference type="NCBI Taxonomy" id="2564099"/>
    <lineage>
        <taxon>Bacteria</taxon>
        <taxon>Bacillati</taxon>
        <taxon>Bacillota</taxon>
        <taxon>Clostridia</taxon>
        <taxon>Eubacteriales</taxon>
        <taxon>Oscillospiraceae</taxon>
        <taxon>Ruminococcus</taxon>
    </lineage>
</organism>
<dbReference type="PANTHER" id="PTHR32305:SF15">
    <property type="entry name" value="PROTEIN RHSA-RELATED"/>
    <property type="match status" value="1"/>
</dbReference>
<dbReference type="OrthoDB" id="1829191at2"/>